<dbReference type="InterPro" id="IPR017972">
    <property type="entry name" value="Cyt_P450_CS"/>
</dbReference>
<dbReference type="AlphaFoldDB" id="A0ABD0K8X9"/>
<dbReference type="InterPro" id="IPR036396">
    <property type="entry name" value="Cyt_P450_sf"/>
</dbReference>
<keyword evidence="6 8" id="KW-0503">Monooxygenase</keyword>
<dbReference type="PROSITE" id="PS00086">
    <property type="entry name" value="CYTOCHROME_P450"/>
    <property type="match status" value="1"/>
</dbReference>
<evidence type="ECO:0000256" key="7">
    <source>
        <dbReference type="PIRSR" id="PIRSR602401-1"/>
    </source>
</evidence>
<keyword evidence="10" id="KW-1185">Reference proteome</keyword>
<reference evidence="9 10" key="1">
    <citation type="journal article" date="2023" name="Sci. Data">
        <title>Genome assembly of the Korean intertidal mud-creeper Batillaria attramentaria.</title>
        <authorList>
            <person name="Patra A.K."/>
            <person name="Ho P.T."/>
            <person name="Jun S."/>
            <person name="Lee S.J."/>
            <person name="Kim Y."/>
            <person name="Won Y.J."/>
        </authorList>
    </citation>
    <scope>NUCLEOTIDE SEQUENCE [LARGE SCALE GENOMIC DNA]</scope>
    <source>
        <strain evidence="9">Wonlab-2016</strain>
    </source>
</reference>
<accession>A0ABD0K8X9</accession>
<keyword evidence="5 7" id="KW-0408">Iron</keyword>
<name>A0ABD0K8X9_9CAEN</name>
<dbReference type="InterPro" id="IPR001128">
    <property type="entry name" value="Cyt_P450"/>
</dbReference>
<evidence type="ECO:0000256" key="5">
    <source>
        <dbReference type="ARBA" id="ARBA00023004"/>
    </source>
</evidence>
<feature type="binding site" description="axial binding residue" evidence="7">
    <location>
        <position position="452"/>
    </location>
    <ligand>
        <name>heme</name>
        <dbReference type="ChEBI" id="CHEBI:30413"/>
    </ligand>
    <ligandPart>
        <name>Fe</name>
        <dbReference type="ChEBI" id="CHEBI:18248"/>
    </ligandPart>
</feature>
<evidence type="ECO:0000313" key="10">
    <source>
        <dbReference type="Proteomes" id="UP001519460"/>
    </source>
</evidence>
<protein>
    <recommendedName>
        <fullName evidence="11">Cytochrome P450</fullName>
    </recommendedName>
</protein>
<dbReference type="GO" id="GO:0046872">
    <property type="term" value="F:metal ion binding"/>
    <property type="evidence" value="ECO:0007669"/>
    <property type="project" value="UniProtKB-KW"/>
</dbReference>
<dbReference type="Proteomes" id="UP001519460">
    <property type="component" value="Unassembled WGS sequence"/>
</dbReference>
<dbReference type="PRINTS" id="PR00463">
    <property type="entry name" value="EP450I"/>
</dbReference>
<evidence type="ECO:0008006" key="11">
    <source>
        <dbReference type="Google" id="ProtNLM"/>
    </source>
</evidence>
<comment type="caution">
    <text evidence="9">The sequence shown here is derived from an EMBL/GenBank/DDBJ whole genome shotgun (WGS) entry which is preliminary data.</text>
</comment>
<evidence type="ECO:0000313" key="9">
    <source>
        <dbReference type="EMBL" id="KAK7483500.1"/>
    </source>
</evidence>
<keyword evidence="2 7" id="KW-0349">Heme</keyword>
<evidence type="ECO:0000256" key="6">
    <source>
        <dbReference type="ARBA" id="ARBA00023033"/>
    </source>
</evidence>
<organism evidence="9 10">
    <name type="scientific">Batillaria attramentaria</name>
    <dbReference type="NCBI Taxonomy" id="370345"/>
    <lineage>
        <taxon>Eukaryota</taxon>
        <taxon>Metazoa</taxon>
        <taxon>Spiralia</taxon>
        <taxon>Lophotrochozoa</taxon>
        <taxon>Mollusca</taxon>
        <taxon>Gastropoda</taxon>
        <taxon>Caenogastropoda</taxon>
        <taxon>Sorbeoconcha</taxon>
        <taxon>Cerithioidea</taxon>
        <taxon>Batillariidae</taxon>
        <taxon>Batillaria</taxon>
    </lineage>
</organism>
<dbReference type="SUPFAM" id="SSF48264">
    <property type="entry name" value="Cytochrome P450"/>
    <property type="match status" value="1"/>
</dbReference>
<keyword evidence="3 7" id="KW-0479">Metal-binding</keyword>
<evidence type="ECO:0000256" key="2">
    <source>
        <dbReference type="ARBA" id="ARBA00022617"/>
    </source>
</evidence>
<gene>
    <name evidence="9" type="ORF">BaRGS_00025299</name>
</gene>
<dbReference type="GO" id="GO:0004497">
    <property type="term" value="F:monooxygenase activity"/>
    <property type="evidence" value="ECO:0007669"/>
    <property type="project" value="UniProtKB-KW"/>
</dbReference>
<dbReference type="PANTHER" id="PTHR24289">
    <property type="entry name" value="STEROID 17-ALPHA-HYDROXYLASE/17,20 LYASE"/>
    <property type="match status" value="1"/>
</dbReference>
<proteinExistence type="inferred from homology"/>
<comment type="similarity">
    <text evidence="1 8">Belongs to the cytochrome P450 family.</text>
</comment>
<dbReference type="PRINTS" id="PR00385">
    <property type="entry name" value="P450"/>
</dbReference>
<dbReference type="PANTHER" id="PTHR24289:SF1">
    <property type="entry name" value="STEROID 17-ALPHA-HYDROXYLASE_17,20 LYASE"/>
    <property type="match status" value="1"/>
</dbReference>
<keyword evidence="4 8" id="KW-0560">Oxidoreductase</keyword>
<dbReference type="Pfam" id="PF00067">
    <property type="entry name" value="p450"/>
    <property type="match status" value="1"/>
</dbReference>
<comment type="cofactor">
    <cofactor evidence="7">
        <name>heme</name>
        <dbReference type="ChEBI" id="CHEBI:30413"/>
    </cofactor>
</comment>
<evidence type="ECO:0000256" key="3">
    <source>
        <dbReference type="ARBA" id="ARBA00022723"/>
    </source>
</evidence>
<dbReference type="Gene3D" id="1.10.630.10">
    <property type="entry name" value="Cytochrome P450"/>
    <property type="match status" value="1"/>
</dbReference>
<evidence type="ECO:0000256" key="1">
    <source>
        <dbReference type="ARBA" id="ARBA00010617"/>
    </source>
</evidence>
<dbReference type="InterPro" id="IPR002401">
    <property type="entry name" value="Cyt_P450_E_grp-I"/>
</dbReference>
<evidence type="ECO:0000256" key="8">
    <source>
        <dbReference type="RuleBase" id="RU000461"/>
    </source>
</evidence>
<dbReference type="EMBL" id="JACVVK020000226">
    <property type="protein sequence ID" value="KAK7483500.1"/>
    <property type="molecule type" value="Genomic_DNA"/>
</dbReference>
<sequence length="511" mass="57044">MWPLDIIPTTVWLLAVTLTLCYVFKRWFASSSSSSSSSKCLPPGPRGVAALQTVMTGVRYGSFHLEISNWAPRGTPVSMCAGPLATFVSINNPGLVREVFSDRYTEAITSDRPPTFIGSFLFYGPKDIAMAPVTPEWTAQRKMFHSALRLYGDGVQKFESTVQGELRHMIERLEQHTGEDICIEEHISDTLLCVLSILMTGERPGPESTLPVTMRALDKAVSTMGTLGVDLPLQLCPLLRHVPGWFRDQCSLTLRCRDQLIEPILSHAKATVCRDQPRGIVDAMLLAQDGFSASVTDDHVKGVMLDIIVGGYVTSLTSFLSTVVVLLNLPHVARAIQDEIDRNVGQRTPTLDDRRHLHYTEATLLEVLRYMRFFALGLPHVCSQDITIAGYFIPKGSTLVANQWECNMDPTAWDKPEQFLPERFLDKEGKLLPADHPTRKNLLPFGIGKRVCPGETFARTRLYLLITTLLQRFDFLPPSDKKIIPLDNIPWAPGAVLLLPSFKCRVQKRTS</sequence>
<evidence type="ECO:0000256" key="4">
    <source>
        <dbReference type="ARBA" id="ARBA00023002"/>
    </source>
</evidence>